<evidence type="ECO:0000256" key="3">
    <source>
        <dbReference type="SAM" id="Phobius"/>
    </source>
</evidence>
<comment type="catalytic activity">
    <reaction evidence="2">
        <text>2 GTP = 3',3'-c-di-GMP + 2 diphosphate</text>
        <dbReference type="Rhea" id="RHEA:24898"/>
        <dbReference type="ChEBI" id="CHEBI:33019"/>
        <dbReference type="ChEBI" id="CHEBI:37565"/>
        <dbReference type="ChEBI" id="CHEBI:58805"/>
        <dbReference type="EC" id="2.7.7.65"/>
    </reaction>
</comment>
<dbReference type="AlphaFoldDB" id="A0A679JEW9"/>
<evidence type="ECO:0000256" key="2">
    <source>
        <dbReference type="ARBA" id="ARBA00034247"/>
    </source>
</evidence>
<dbReference type="PROSITE" id="PS50887">
    <property type="entry name" value="GGDEF"/>
    <property type="match status" value="1"/>
</dbReference>
<dbReference type="InterPro" id="IPR050469">
    <property type="entry name" value="Diguanylate_Cyclase"/>
</dbReference>
<dbReference type="InterPro" id="IPR043128">
    <property type="entry name" value="Rev_trsase/Diguanyl_cyclase"/>
</dbReference>
<dbReference type="SMART" id="SM00267">
    <property type="entry name" value="GGDEF"/>
    <property type="match status" value="1"/>
</dbReference>
<evidence type="ECO:0000313" key="5">
    <source>
        <dbReference type="EMBL" id="CAA2107296.1"/>
    </source>
</evidence>
<gene>
    <name evidence="5" type="primary">pleD_3</name>
    <name evidence="5" type="ORF">MBUL_04091</name>
</gene>
<name>A0A679JEW9_9HYPH</name>
<dbReference type="GO" id="GO:0005886">
    <property type="term" value="C:plasma membrane"/>
    <property type="evidence" value="ECO:0007669"/>
    <property type="project" value="TreeGrafter"/>
</dbReference>
<reference evidence="5" key="1">
    <citation type="submission" date="2019-12" db="EMBL/GenBank/DDBJ databases">
        <authorList>
            <person name="Cremers G."/>
        </authorList>
    </citation>
    <scope>NUCLEOTIDE SEQUENCE</scope>
    <source>
        <strain evidence="5">Mbul1</strain>
    </source>
</reference>
<accession>A0A679JEW9</accession>
<dbReference type="Pfam" id="PF00990">
    <property type="entry name" value="GGDEF"/>
    <property type="match status" value="1"/>
</dbReference>
<organism evidence="5">
    <name type="scientific">Methylobacterium bullatum</name>
    <dbReference type="NCBI Taxonomy" id="570505"/>
    <lineage>
        <taxon>Bacteria</taxon>
        <taxon>Pseudomonadati</taxon>
        <taxon>Pseudomonadota</taxon>
        <taxon>Alphaproteobacteria</taxon>
        <taxon>Hyphomicrobiales</taxon>
        <taxon>Methylobacteriaceae</taxon>
        <taxon>Methylobacterium</taxon>
    </lineage>
</organism>
<protein>
    <recommendedName>
        <fullName evidence="1">diguanylate cyclase</fullName>
        <ecNumber evidence="1">2.7.7.65</ecNumber>
    </recommendedName>
</protein>
<dbReference type="PANTHER" id="PTHR45138">
    <property type="entry name" value="REGULATORY COMPONENTS OF SENSORY TRANSDUCTION SYSTEM"/>
    <property type="match status" value="1"/>
</dbReference>
<feature type="domain" description="GGDEF" evidence="4">
    <location>
        <begin position="422"/>
        <end position="552"/>
    </location>
</feature>
<sequence length="575" mass="62628">MALSERETGVATASTRRGNVRHRLAAQVGLVVVMITIVLSGFFYTNRHQQALIDLREGGRQMRIAQEALMDAEAYVLNRALGDRDTEYSEYSRAFEALHSRRDTYLARLDPFLRMPDGTSASADASIKSLEAIWTDTLELVRAGKLEAAQSLLKERRSAALIGTMRRAFDAFLADWNSHFADHETRIEIGKSIVLLSQILIAGVMIFAFRSSARDAQARATAITDMDASRTQIGHLFEMTDMLQSAADHHDANAVLRATAGELIGGFSGALYVFNNSRDRLVLSTSWACEDGSPPPEVIAINQCWAMKRGKPHINRSGSRALCCEHHASGLAALEIPMVARGENLGLLQVFAQGSGAEERLAAILPLSSALGDAMSLALSNIALREKLRNQALRDPLTGLYNRRYMEDSLDRYVRIAEREGRKVSVIMIDLDHFKRLNDEHGHATGDAVLREAAAAIVGALRETDVACRYGGEEMIVFLPDCSLEDAALKAEQIRERIEALSGGHGAKVSASLGVSSLPSTSSNSADLVKAADAALYRAKHGGRNQVAIAPVQSGWRADREGPARPQVHLHVAAE</sequence>
<dbReference type="GO" id="GO:1902201">
    <property type="term" value="P:negative regulation of bacterial-type flagellum-dependent cell motility"/>
    <property type="evidence" value="ECO:0007669"/>
    <property type="project" value="TreeGrafter"/>
</dbReference>
<dbReference type="SUPFAM" id="SSF55781">
    <property type="entry name" value="GAF domain-like"/>
    <property type="match status" value="1"/>
</dbReference>
<keyword evidence="3" id="KW-0472">Membrane</keyword>
<evidence type="ECO:0000259" key="4">
    <source>
        <dbReference type="PROSITE" id="PS50887"/>
    </source>
</evidence>
<evidence type="ECO:0000256" key="1">
    <source>
        <dbReference type="ARBA" id="ARBA00012528"/>
    </source>
</evidence>
<dbReference type="Gene3D" id="3.30.70.270">
    <property type="match status" value="1"/>
</dbReference>
<dbReference type="FunFam" id="3.30.70.270:FF:000001">
    <property type="entry name" value="Diguanylate cyclase domain protein"/>
    <property type="match status" value="1"/>
</dbReference>
<dbReference type="NCBIfam" id="TIGR00254">
    <property type="entry name" value="GGDEF"/>
    <property type="match status" value="1"/>
</dbReference>
<dbReference type="InterPro" id="IPR029787">
    <property type="entry name" value="Nucleotide_cyclase"/>
</dbReference>
<dbReference type="GO" id="GO:0052621">
    <property type="term" value="F:diguanylate cyclase activity"/>
    <property type="evidence" value="ECO:0007669"/>
    <property type="project" value="UniProtKB-EC"/>
</dbReference>
<dbReference type="EMBL" id="LR743504">
    <property type="protein sequence ID" value="CAA2107296.1"/>
    <property type="molecule type" value="Genomic_DNA"/>
</dbReference>
<dbReference type="EC" id="2.7.7.65" evidence="1"/>
<dbReference type="GO" id="GO:0043709">
    <property type="term" value="P:cell adhesion involved in single-species biofilm formation"/>
    <property type="evidence" value="ECO:0007669"/>
    <property type="project" value="TreeGrafter"/>
</dbReference>
<dbReference type="SUPFAM" id="SSF55073">
    <property type="entry name" value="Nucleotide cyclase"/>
    <property type="match status" value="1"/>
</dbReference>
<dbReference type="InterPro" id="IPR000160">
    <property type="entry name" value="GGDEF_dom"/>
</dbReference>
<feature type="transmembrane region" description="Helical" evidence="3">
    <location>
        <begin position="24"/>
        <end position="44"/>
    </location>
</feature>
<keyword evidence="3" id="KW-1133">Transmembrane helix</keyword>
<keyword evidence="3" id="KW-0812">Transmembrane</keyword>
<dbReference type="CDD" id="cd01949">
    <property type="entry name" value="GGDEF"/>
    <property type="match status" value="1"/>
</dbReference>
<proteinExistence type="predicted"/>
<dbReference type="PANTHER" id="PTHR45138:SF9">
    <property type="entry name" value="DIGUANYLATE CYCLASE DGCM-RELATED"/>
    <property type="match status" value="1"/>
</dbReference>